<dbReference type="PANTHER" id="PTHR43103:SF3">
    <property type="entry name" value="ADP-L-GLYCERO-D-MANNO-HEPTOSE-6-EPIMERASE"/>
    <property type="match status" value="1"/>
</dbReference>
<dbReference type="EMBL" id="FNPX01000013">
    <property type="protein sequence ID" value="SDZ41344.1"/>
    <property type="molecule type" value="Genomic_DNA"/>
</dbReference>
<reference evidence="2" key="1">
    <citation type="submission" date="2016-10" db="EMBL/GenBank/DDBJ databases">
        <authorList>
            <person name="Varghese N."/>
            <person name="Submissions S."/>
        </authorList>
    </citation>
    <scope>NUCLEOTIDE SEQUENCE [LARGE SCALE GENOMIC DNA]</scope>
    <source>
        <strain evidence="2">DSM 100420</strain>
    </source>
</reference>
<proteinExistence type="predicted"/>
<dbReference type="Gene3D" id="3.90.25.10">
    <property type="entry name" value="UDP-galactose 4-epimerase, domain 1"/>
    <property type="match status" value="2"/>
</dbReference>
<dbReference type="Proteomes" id="UP000198914">
    <property type="component" value="Unassembled WGS sequence"/>
</dbReference>
<dbReference type="RefSeq" id="WP_211605516.1">
    <property type="nucleotide sequence ID" value="NZ_FNPX01000013.1"/>
</dbReference>
<dbReference type="PANTHER" id="PTHR43103">
    <property type="entry name" value="NUCLEOSIDE-DIPHOSPHATE-SUGAR EPIMERASE"/>
    <property type="match status" value="1"/>
</dbReference>
<organism evidence="1 2">
    <name type="scientific">Jannaschia faecimaris</name>
    <dbReference type="NCBI Taxonomy" id="1244108"/>
    <lineage>
        <taxon>Bacteria</taxon>
        <taxon>Pseudomonadati</taxon>
        <taxon>Pseudomonadota</taxon>
        <taxon>Alphaproteobacteria</taxon>
        <taxon>Rhodobacterales</taxon>
        <taxon>Roseobacteraceae</taxon>
        <taxon>Jannaschia</taxon>
    </lineage>
</organism>
<dbReference type="AlphaFoldDB" id="A0A1H3STS2"/>
<name>A0A1H3STS2_9RHOB</name>
<evidence type="ECO:0000313" key="2">
    <source>
        <dbReference type="Proteomes" id="UP000198914"/>
    </source>
</evidence>
<sequence>MKKQITPREYSEQGGIRCPTICIRSGKPNAAAVGFFSSILRETLNGQAAILPVGDDIRHWHASPHAAVGFIEHAATLDGATLDNRRNLTMPGVSATVGEQIEALRRVAGDAAVALIRHEPDPMIHRIVSGWAQGFDTSRAR</sequence>
<keyword evidence="2" id="KW-1185">Reference proteome</keyword>
<accession>A0A1H3STS2</accession>
<gene>
    <name evidence="1" type="ORF">SAMN05444004_113108</name>
</gene>
<protein>
    <submittedName>
        <fullName evidence="1">Uncharacterized protein</fullName>
    </submittedName>
</protein>
<dbReference type="STRING" id="1244108.SAMN05444004_113108"/>
<evidence type="ECO:0000313" key="1">
    <source>
        <dbReference type="EMBL" id="SDZ41344.1"/>
    </source>
</evidence>